<sequence length="43" mass="4978">MTTYEYSCHIGLGTQNDTPQTKLEIQLNINVYKHVQSKFQTTC</sequence>
<evidence type="ECO:0000313" key="1">
    <source>
        <dbReference type="EMBL" id="SNT31681.1"/>
    </source>
</evidence>
<accession>A0A239LMH1</accession>
<evidence type="ECO:0000313" key="2">
    <source>
        <dbReference type="Proteomes" id="UP000198393"/>
    </source>
</evidence>
<name>A0A239LMH1_EKHLU</name>
<organism evidence="1 2">
    <name type="scientific">Ekhidna lutea</name>
    <dbReference type="NCBI Taxonomy" id="447679"/>
    <lineage>
        <taxon>Bacteria</taxon>
        <taxon>Pseudomonadati</taxon>
        <taxon>Bacteroidota</taxon>
        <taxon>Cytophagia</taxon>
        <taxon>Cytophagales</taxon>
        <taxon>Reichenbachiellaceae</taxon>
        <taxon>Ekhidna</taxon>
    </lineage>
</organism>
<dbReference type="EMBL" id="FZPD01000005">
    <property type="protein sequence ID" value="SNT31681.1"/>
    <property type="molecule type" value="Genomic_DNA"/>
</dbReference>
<keyword evidence="2" id="KW-1185">Reference proteome</keyword>
<gene>
    <name evidence="1" type="ORF">SAMN05421640_3388</name>
</gene>
<proteinExistence type="predicted"/>
<dbReference type="Proteomes" id="UP000198393">
    <property type="component" value="Unassembled WGS sequence"/>
</dbReference>
<reference evidence="1 2" key="1">
    <citation type="submission" date="2017-06" db="EMBL/GenBank/DDBJ databases">
        <authorList>
            <person name="Kim H.J."/>
            <person name="Triplett B.A."/>
        </authorList>
    </citation>
    <scope>NUCLEOTIDE SEQUENCE [LARGE SCALE GENOMIC DNA]</scope>
    <source>
        <strain evidence="1 2">DSM 19307</strain>
    </source>
</reference>
<dbReference type="AlphaFoldDB" id="A0A239LMH1"/>
<protein>
    <submittedName>
        <fullName evidence="1">Uncharacterized protein</fullName>
    </submittedName>
</protein>